<dbReference type="Gene3D" id="3.40.1350.10">
    <property type="match status" value="1"/>
</dbReference>
<evidence type="ECO:0000313" key="3">
    <source>
        <dbReference type="EMBL" id="QGU07705.1"/>
    </source>
</evidence>
<dbReference type="NCBIfam" id="NF009154">
    <property type="entry name" value="PRK12497.3-3"/>
    <property type="match status" value="1"/>
</dbReference>
<evidence type="ECO:0000256" key="1">
    <source>
        <dbReference type="ARBA" id="ARBA00006738"/>
    </source>
</evidence>
<dbReference type="InterPro" id="IPR011856">
    <property type="entry name" value="tRNA_endonuc-like_dom_sf"/>
</dbReference>
<name>A0A6B8W8V0_9CORY</name>
<dbReference type="EMBL" id="CP046455">
    <property type="protein sequence ID" value="QGU07705.1"/>
    <property type="molecule type" value="Genomic_DNA"/>
</dbReference>
<dbReference type="PANTHER" id="PTHR34039:SF1">
    <property type="entry name" value="UPF0102 PROTEIN YRAN"/>
    <property type="match status" value="1"/>
</dbReference>
<sequence length="124" mass="13719">MGDQHNRRVMLGKQGEAYTADFYRERGAEIIGRNISYPIGEIDIIAREPDGTCVFIEVKTRSTLDFGGAESVTPAKRRRIRAAAARWLGERSGPAKAGVNIRFDVMLLVSNQQGGFHIDLIEGI</sequence>
<comment type="similarity">
    <text evidence="1 2">Belongs to the UPF0102 family.</text>
</comment>
<dbReference type="GO" id="GO:0003676">
    <property type="term" value="F:nucleic acid binding"/>
    <property type="evidence" value="ECO:0007669"/>
    <property type="project" value="InterPro"/>
</dbReference>
<dbReference type="InterPro" id="IPR011335">
    <property type="entry name" value="Restrct_endonuc-II-like"/>
</dbReference>
<dbReference type="Proteomes" id="UP000424462">
    <property type="component" value="Chromosome"/>
</dbReference>
<dbReference type="Pfam" id="PF02021">
    <property type="entry name" value="UPF0102"/>
    <property type="match status" value="1"/>
</dbReference>
<dbReference type="SUPFAM" id="SSF52980">
    <property type="entry name" value="Restriction endonuclease-like"/>
    <property type="match status" value="1"/>
</dbReference>
<dbReference type="PANTHER" id="PTHR34039">
    <property type="entry name" value="UPF0102 PROTEIN YRAN"/>
    <property type="match status" value="1"/>
</dbReference>
<proteinExistence type="inferred from homology"/>
<protein>
    <recommendedName>
        <fullName evidence="2">UPF0102 protein COCCU_08905</fullName>
    </recommendedName>
</protein>
<gene>
    <name evidence="3" type="ORF">COCCU_08905</name>
</gene>
<dbReference type="AlphaFoldDB" id="A0A6B8W8V0"/>
<evidence type="ECO:0000313" key="4">
    <source>
        <dbReference type="Proteomes" id="UP000424462"/>
    </source>
</evidence>
<dbReference type="HAMAP" id="MF_00048">
    <property type="entry name" value="UPF0102"/>
    <property type="match status" value="1"/>
</dbReference>
<organism evidence="3 4">
    <name type="scientific">Corynebacterium occultum</name>
    <dbReference type="NCBI Taxonomy" id="2675219"/>
    <lineage>
        <taxon>Bacteria</taxon>
        <taxon>Bacillati</taxon>
        <taxon>Actinomycetota</taxon>
        <taxon>Actinomycetes</taxon>
        <taxon>Mycobacteriales</taxon>
        <taxon>Corynebacteriaceae</taxon>
        <taxon>Corynebacterium</taxon>
    </lineage>
</organism>
<reference evidence="3 4" key="1">
    <citation type="submission" date="2019-11" db="EMBL/GenBank/DDBJ databases">
        <title>Complete genome sequence of Corynebacterium kalinowskii 1959, a novel Corynebacterium species isolated from soil of a small paddock in Vilsendorf, Germany.</title>
        <authorList>
            <person name="Schaffert L."/>
            <person name="Ruwe M."/>
            <person name="Milse J."/>
            <person name="Hanuschka K."/>
            <person name="Ortseifen V."/>
            <person name="Droste J."/>
            <person name="Brandt D."/>
            <person name="Schlueter L."/>
            <person name="Kutter Y."/>
            <person name="Vinke S."/>
            <person name="Viehoefer P."/>
            <person name="Jacob L."/>
            <person name="Luebke N.-C."/>
            <person name="Schulte-Berndt E."/>
            <person name="Hain C."/>
            <person name="Linder M."/>
            <person name="Schmidt P."/>
            <person name="Wollenschlaeger L."/>
            <person name="Luttermann T."/>
            <person name="Thieme E."/>
            <person name="Hassa J."/>
            <person name="Haak M."/>
            <person name="Wittchen M."/>
            <person name="Mentz A."/>
            <person name="Persicke M."/>
            <person name="Busche T."/>
            <person name="Ruckert C."/>
        </authorList>
    </citation>
    <scope>NUCLEOTIDE SEQUENCE [LARGE SCALE GENOMIC DNA]</scope>
    <source>
        <strain evidence="3 4">2039</strain>
    </source>
</reference>
<accession>A0A6B8W8V0</accession>
<dbReference type="KEGG" id="cok:COCCU_08905"/>
<evidence type="ECO:0000256" key="2">
    <source>
        <dbReference type="HAMAP-Rule" id="MF_00048"/>
    </source>
</evidence>
<keyword evidence="4" id="KW-1185">Reference proteome</keyword>
<dbReference type="InterPro" id="IPR003509">
    <property type="entry name" value="UPF0102_YraN-like"/>
</dbReference>